<reference evidence="9" key="2">
    <citation type="journal article" date="2018" name="BMC Genomics">
        <title>A manually annotated Actinidia chinensis var. chinensis (kiwifruit) genome highlights the challenges associated with draft genomes and gene prediction in plants.</title>
        <authorList>
            <person name="Pilkington S.M."/>
            <person name="Crowhurst R."/>
            <person name="Hilario E."/>
            <person name="Nardozza S."/>
            <person name="Fraser L."/>
            <person name="Peng Y."/>
            <person name="Gunaseelan K."/>
            <person name="Simpson R."/>
            <person name="Tahir J."/>
            <person name="Deroles S.C."/>
            <person name="Templeton K."/>
            <person name="Luo Z."/>
            <person name="Davy M."/>
            <person name="Cheng C."/>
            <person name="McNeilage M."/>
            <person name="Scaglione D."/>
            <person name="Liu Y."/>
            <person name="Zhang Q."/>
            <person name="Datson P."/>
            <person name="De Silva N."/>
            <person name="Gardiner S.E."/>
            <person name="Bassett H."/>
            <person name="Chagne D."/>
            <person name="McCallum J."/>
            <person name="Dzierzon H."/>
            <person name="Deng C."/>
            <person name="Wang Y.Y."/>
            <person name="Barron L."/>
            <person name="Manako K."/>
            <person name="Bowen J."/>
            <person name="Foster T.M."/>
            <person name="Erridge Z.A."/>
            <person name="Tiffin H."/>
            <person name="Waite C.N."/>
            <person name="Davies K.M."/>
            <person name="Grierson E.P."/>
            <person name="Laing W.A."/>
            <person name="Kirk R."/>
            <person name="Chen X."/>
            <person name="Wood M."/>
            <person name="Montefiori M."/>
            <person name="Brummell D.A."/>
            <person name="Schwinn K.E."/>
            <person name="Catanach A."/>
            <person name="Fullerton C."/>
            <person name="Li D."/>
            <person name="Meiyalaghan S."/>
            <person name="Nieuwenhuizen N."/>
            <person name="Read N."/>
            <person name="Prakash R."/>
            <person name="Hunter D."/>
            <person name="Zhang H."/>
            <person name="McKenzie M."/>
            <person name="Knabel M."/>
            <person name="Harris A."/>
            <person name="Allan A.C."/>
            <person name="Gleave A."/>
            <person name="Chen A."/>
            <person name="Janssen B.J."/>
            <person name="Plunkett B."/>
            <person name="Ampomah-Dwamena C."/>
            <person name="Voogd C."/>
            <person name="Leif D."/>
            <person name="Lafferty D."/>
            <person name="Souleyre E.J.F."/>
            <person name="Varkonyi-Gasic E."/>
            <person name="Gambi F."/>
            <person name="Hanley J."/>
            <person name="Yao J.L."/>
            <person name="Cheung J."/>
            <person name="David K.M."/>
            <person name="Warren B."/>
            <person name="Marsh K."/>
            <person name="Snowden K.C."/>
            <person name="Lin-Wang K."/>
            <person name="Brian L."/>
            <person name="Martinez-Sanchez M."/>
            <person name="Wang M."/>
            <person name="Ileperuma N."/>
            <person name="Macnee N."/>
            <person name="Campin R."/>
            <person name="McAtee P."/>
            <person name="Drummond R.S.M."/>
            <person name="Espley R.V."/>
            <person name="Ireland H.S."/>
            <person name="Wu R."/>
            <person name="Atkinson R.G."/>
            <person name="Karunairetnam S."/>
            <person name="Bulley S."/>
            <person name="Chunkath S."/>
            <person name="Hanley Z."/>
            <person name="Storey R."/>
            <person name="Thrimawithana A.H."/>
            <person name="Thomson S."/>
            <person name="David C."/>
            <person name="Testolin R."/>
            <person name="Huang H."/>
            <person name="Hellens R.P."/>
            <person name="Schaffer R.J."/>
        </authorList>
    </citation>
    <scope>NUCLEOTIDE SEQUENCE [LARGE SCALE GENOMIC DNA]</scope>
    <source>
        <strain evidence="9">cv. Red5</strain>
    </source>
</reference>
<dbReference type="EMBL" id="NKQK01000015">
    <property type="protein sequence ID" value="PSS10018.1"/>
    <property type="molecule type" value="Genomic_DNA"/>
</dbReference>
<keyword evidence="9" id="KW-1185">Reference proteome</keyword>
<comment type="caution">
    <text evidence="8">The sequence shown here is derived from an EMBL/GenBank/DDBJ whole genome shotgun (WGS) entry which is preliminary data.</text>
</comment>
<organism evidence="8 9">
    <name type="scientific">Actinidia chinensis var. chinensis</name>
    <name type="common">Chinese soft-hair kiwi</name>
    <dbReference type="NCBI Taxonomy" id="1590841"/>
    <lineage>
        <taxon>Eukaryota</taxon>
        <taxon>Viridiplantae</taxon>
        <taxon>Streptophyta</taxon>
        <taxon>Embryophyta</taxon>
        <taxon>Tracheophyta</taxon>
        <taxon>Spermatophyta</taxon>
        <taxon>Magnoliopsida</taxon>
        <taxon>eudicotyledons</taxon>
        <taxon>Gunneridae</taxon>
        <taxon>Pentapetalae</taxon>
        <taxon>asterids</taxon>
        <taxon>Ericales</taxon>
        <taxon>Actinidiaceae</taxon>
        <taxon>Actinidia</taxon>
    </lineage>
</organism>
<dbReference type="Proteomes" id="UP000241394">
    <property type="component" value="Chromosome LG15"/>
</dbReference>
<dbReference type="PRINTS" id="PR00131">
    <property type="entry name" value="GLHYDRLASE1"/>
</dbReference>
<evidence type="ECO:0000313" key="9">
    <source>
        <dbReference type="Proteomes" id="UP000241394"/>
    </source>
</evidence>
<dbReference type="PANTHER" id="PTHR10353">
    <property type="entry name" value="GLYCOSYL HYDROLASE"/>
    <property type="match status" value="1"/>
</dbReference>
<evidence type="ECO:0000256" key="1">
    <source>
        <dbReference type="ARBA" id="ARBA00010838"/>
    </source>
</evidence>
<sequence length="507" mass="57311">MAMAINRGLLCLFCLLALATTKAASQKAPPLGRSNFPKDFVFGAGSAAYQFEGGAFIDGKGDSIWDTFTHEHPEKIADHSNGDIADDMYHRYKGDVALMKETGLDGFRFSIAWSRVLPKGRVSGGVNPLGVKYYNNLIDEILANGMVPYVTIFHWDLPQVLEDEYGGFRNKKIVDDFRDYAEFLFQTFGDRVKHWFTLNEPYTYSYFGYGTGTMAPGRCSNYIGNCTAGDSATEPYIVTHHLILSHGAAVKLYREKYKPSQKGEIGVTLVTAWFVPTTLTTASERAARRALDFMFGWFLHPMTYGDYPKTIRAFAGNRLPKFTAEETASLQKSYDFLGVNYYTGFFAANVMSPNNVNVSMTTDNHANLTSVKDDGIAIGQATALNWLYVYPKGIRALMLYLRDNYGNPPIYITENGIAEANNSTLPVKEALKDKDRIEYLYGHLFYLSKAIEEGANVKGYFMWAFMDDFEWDAGFSVRFGLYYIDYSDGLKRYPKYSAYWYKKFLQT</sequence>
<dbReference type="Gramene" id="PSS10018">
    <property type="protein sequence ID" value="PSS10018"/>
    <property type="gene ID" value="CEY00_Acc17106"/>
</dbReference>
<dbReference type="FunFam" id="3.20.20.80:FF:000022">
    <property type="entry name" value="Beta-glucosidase 11"/>
    <property type="match status" value="1"/>
</dbReference>
<name>A0A2R6QKU0_ACTCC</name>
<feature type="chain" id="PRO_5015333227" evidence="7">
    <location>
        <begin position="26"/>
        <end position="507"/>
    </location>
</feature>
<dbReference type="OrthoDB" id="65569at2759"/>
<dbReference type="Gene3D" id="3.20.20.80">
    <property type="entry name" value="Glycosidases"/>
    <property type="match status" value="1"/>
</dbReference>
<evidence type="ECO:0000256" key="2">
    <source>
        <dbReference type="ARBA" id="ARBA00022801"/>
    </source>
</evidence>
<dbReference type="InterPro" id="IPR017853">
    <property type="entry name" value="GH"/>
</dbReference>
<reference evidence="8 9" key="1">
    <citation type="submission" date="2017-07" db="EMBL/GenBank/DDBJ databases">
        <title>An improved, manually edited Actinidia chinensis var. chinensis (kiwifruit) genome highlights the challenges associated with draft genomes and gene prediction in plants.</title>
        <authorList>
            <person name="Pilkington S."/>
            <person name="Crowhurst R."/>
            <person name="Hilario E."/>
            <person name="Nardozza S."/>
            <person name="Fraser L."/>
            <person name="Peng Y."/>
            <person name="Gunaseelan K."/>
            <person name="Simpson R."/>
            <person name="Tahir J."/>
            <person name="Deroles S."/>
            <person name="Templeton K."/>
            <person name="Luo Z."/>
            <person name="Davy M."/>
            <person name="Cheng C."/>
            <person name="Mcneilage M."/>
            <person name="Scaglione D."/>
            <person name="Liu Y."/>
            <person name="Zhang Q."/>
            <person name="Datson P."/>
            <person name="De Silva N."/>
            <person name="Gardiner S."/>
            <person name="Bassett H."/>
            <person name="Chagne D."/>
            <person name="Mccallum J."/>
            <person name="Dzierzon H."/>
            <person name="Deng C."/>
            <person name="Wang Y.-Y."/>
            <person name="Barron N."/>
            <person name="Manako K."/>
            <person name="Bowen J."/>
            <person name="Foster T."/>
            <person name="Erridge Z."/>
            <person name="Tiffin H."/>
            <person name="Waite C."/>
            <person name="Davies K."/>
            <person name="Grierson E."/>
            <person name="Laing W."/>
            <person name="Kirk R."/>
            <person name="Chen X."/>
            <person name="Wood M."/>
            <person name="Montefiori M."/>
            <person name="Brummell D."/>
            <person name="Schwinn K."/>
            <person name="Catanach A."/>
            <person name="Fullerton C."/>
            <person name="Li D."/>
            <person name="Meiyalaghan S."/>
            <person name="Nieuwenhuizen N."/>
            <person name="Read N."/>
            <person name="Prakash R."/>
            <person name="Hunter D."/>
            <person name="Zhang H."/>
            <person name="Mckenzie M."/>
            <person name="Knabel M."/>
            <person name="Harris A."/>
            <person name="Allan A."/>
            <person name="Chen A."/>
            <person name="Janssen B."/>
            <person name="Plunkett B."/>
            <person name="Dwamena C."/>
            <person name="Voogd C."/>
            <person name="Leif D."/>
            <person name="Lafferty D."/>
            <person name="Souleyre E."/>
            <person name="Varkonyi-Gasic E."/>
            <person name="Gambi F."/>
            <person name="Hanley J."/>
            <person name="Yao J.-L."/>
            <person name="Cheung J."/>
            <person name="David K."/>
            <person name="Warren B."/>
            <person name="Marsh K."/>
            <person name="Snowden K."/>
            <person name="Lin-Wang K."/>
            <person name="Brian L."/>
            <person name="Martinez-Sanchez M."/>
            <person name="Wang M."/>
            <person name="Ileperuma N."/>
            <person name="Macnee N."/>
            <person name="Campin R."/>
            <person name="Mcatee P."/>
            <person name="Drummond R."/>
            <person name="Espley R."/>
            <person name="Ireland H."/>
            <person name="Wu R."/>
            <person name="Atkinson R."/>
            <person name="Karunairetnam S."/>
            <person name="Bulley S."/>
            <person name="Chunkath S."/>
            <person name="Hanley Z."/>
            <person name="Storey R."/>
            <person name="Thrimawithana A."/>
            <person name="Thomson S."/>
            <person name="David C."/>
            <person name="Testolin R."/>
        </authorList>
    </citation>
    <scope>NUCLEOTIDE SEQUENCE [LARGE SCALE GENOMIC DNA]</scope>
    <source>
        <strain evidence="9">cv. Red5</strain>
        <tissue evidence="8">Young leaf</tissue>
    </source>
</reference>
<gene>
    <name evidence="8" type="ORF">CEY00_Acc17106</name>
</gene>
<evidence type="ECO:0000256" key="5">
    <source>
        <dbReference type="RuleBase" id="RU003690"/>
    </source>
</evidence>
<dbReference type="Pfam" id="PF00232">
    <property type="entry name" value="Glyco_hydro_1"/>
    <property type="match status" value="1"/>
</dbReference>
<dbReference type="InParanoid" id="A0A2R6QKU0"/>
<dbReference type="PANTHER" id="PTHR10353:SF297">
    <property type="entry name" value="VICIANIN HYDROLASE-LIKE"/>
    <property type="match status" value="1"/>
</dbReference>
<dbReference type="PROSITE" id="PS00572">
    <property type="entry name" value="GLYCOSYL_HYDROL_F1_1"/>
    <property type="match status" value="1"/>
</dbReference>
<evidence type="ECO:0000256" key="3">
    <source>
        <dbReference type="ARBA" id="ARBA00023295"/>
    </source>
</evidence>
<dbReference type="AlphaFoldDB" id="A0A2R6QKU0"/>
<evidence type="ECO:0000313" key="8">
    <source>
        <dbReference type="EMBL" id="PSS10018.1"/>
    </source>
</evidence>
<dbReference type="InterPro" id="IPR033132">
    <property type="entry name" value="GH_1_N_CS"/>
</dbReference>
<feature type="active site" description="Nucleophile" evidence="4">
    <location>
        <position position="414"/>
    </location>
</feature>
<dbReference type="SUPFAM" id="SSF51445">
    <property type="entry name" value="(Trans)glycosidases"/>
    <property type="match status" value="1"/>
</dbReference>
<feature type="signal peptide" evidence="7">
    <location>
        <begin position="1"/>
        <end position="25"/>
    </location>
</feature>
<dbReference type="GO" id="GO:0005975">
    <property type="term" value="P:carbohydrate metabolic process"/>
    <property type="evidence" value="ECO:0007669"/>
    <property type="project" value="InterPro"/>
</dbReference>
<accession>A0A2R6QKU0</accession>
<dbReference type="OMA" id="MQWNHHK"/>
<dbReference type="GO" id="GO:0008422">
    <property type="term" value="F:beta-glucosidase activity"/>
    <property type="evidence" value="ECO:0007669"/>
    <property type="project" value="TreeGrafter"/>
</dbReference>
<protein>
    <submittedName>
        <fullName evidence="8">Vicianin hydrolase</fullName>
    </submittedName>
</protein>
<keyword evidence="7" id="KW-0732">Signal</keyword>
<evidence type="ECO:0000256" key="6">
    <source>
        <dbReference type="RuleBase" id="RU004468"/>
    </source>
</evidence>
<dbReference type="InterPro" id="IPR001360">
    <property type="entry name" value="Glyco_hydro_1"/>
</dbReference>
<dbReference type="STRING" id="1590841.A0A2R6QKU0"/>
<evidence type="ECO:0000256" key="4">
    <source>
        <dbReference type="PROSITE-ProRule" id="PRU10055"/>
    </source>
</evidence>
<dbReference type="InterPro" id="IPR018120">
    <property type="entry name" value="Glyco_hydro_1_AS"/>
</dbReference>
<dbReference type="PROSITE" id="PS00653">
    <property type="entry name" value="GLYCOSYL_HYDROL_F1_2"/>
    <property type="match status" value="1"/>
</dbReference>
<keyword evidence="3 6" id="KW-0326">Glycosidase</keyword>
<evidence type="ECO:0000256" key="7">
    <source>
        <dbReference type="SAM" id="SignalP"/>
    </source>
</evidence>
<keyword evidence="2 6" id="KW-0378">Hydrolase</keyword>
<dbReference type="GO" id="GO:0009821">
    <property type="term" value="P:alkaloid biosynthetic process"/>
    <property type="evidence" value="ECO:0007669"/>
    <property type="project" value="UniProtKB-ARBA"/>
</dbReference>
<comment type="similarity">
    <text evidence="1 5">Belongs to the glycosyl hydrolase 1 family.</text>
</comment>
<proteinExistence type="inferred from homology"/>